<feature type="domain" description="Radical SAM core" evidence="1">
    <location>
        <begin position="234"/>
        <end position="462"/>
    </location>
</feature>
<name>A0A350HB64_UNCW3</name>
<dbReference type="InterPro" id="IPR006638">
    <property type="entry name" value="Elp3/MiaA/NifB-like_rSAM"/>
</dbReference>
<dbReference type="GO" id="GO:0003824">
    <property type="term" value="F:catalytic activity"/>
    <property type="evidence" value="ECO:0007669"/>
    <property type="project" value="InterPro"/>
</dbReference>
<proteinExistence type="predicted"/>
<dbReference type="NCBIfam" id="TIGR03960">
    <property type="entry name" value="rSAM_fuse_unch"/>
    <property type="match status" value="1"/>
</dbReference>
<dbReference type="Pfam" id="PF10105">
    <property type="entry name" value="DUF2344"/>
    <property type="match status" value="1"/>
</dbReference>
<dbReference type="Gene3D" id="3.80.30.20">
    <property type="entry name" value="tm_1862 like domain"/>
    <property type="match status" value="1"/>
</dbReference>
<dbReference type="InterPro" id="IPR023404">
    <property type="entry name" value="rSAM_horseshoe"/>
</dbReference>
<dbReference type="PANTHER" id="PTHR42731">
    <property type="entry name" value="SLL1084 PROTEIN"/>
    <property type="match status" value="1"/>
</dbReference>
<dbReference type="Pfam" id="PF19864">
    <property type="entry name" value="Radical_SAM_N2"/>
    <property type="match status" value="1"/>
</dbReference>
<dbReference type="InterPro" id="IPR018768">
    <property type="entry name" value="DUF2344"/>
</dbReference>
<comment type="caution">
    <text evidence="2">The sequence shown here is derived from an EMBL/GenBank/DDBJ whole genome shotgun (WGS) entry which is preliminary data.</text>
</comment>
<evidence type="ECO:0000259" key="1">
    <source>
        <dbReference type="PROSITE" id="PS51918"/>
    </source>
</evidence>
<accession>A0A350HB64</accession>
<dbReference type="SFLD" id="SFLDG01082">
    <property type="entry name" value="B12-binding_domain_containing"/>
    <property type="match status" value="1"/>
</dbReference>
<dbReference type="InterPro" id="IPR007197">
    <property type="entry name" value="rSAM"/>
</dbReference>
<dbReference type="PANTHER" id="PTHR42731:SF1">
    <property type="entry name" value="RADICAL SAM DOMAIN PROTEIN"/>
    <property type="match status" value="1"/>
</dbReference>
<dbReference type="NCBIfam" id="TIGR03936">
    <property type="entry name" value="sam_1_link_chp"/>
    <property type="match status" value="1"/>
</dbReference>
<sequence length="828" mass="96100">MNHYPDRILRRVENPIQYVGKEYNEVLKDPDGKIRLLLSYPDLYTIGMSSLGHLLMYDLFNRRDDVFAERVYAVQKDMEHEIEKENFGLLSLETHTPAKKFDMLAFTVEYELTYTNILQILKLSGIPLLSIDRGEDDPIIIAGGTAVYNPLPINSFIDIFFIGEGEDMIEDIIGIIKKRKWNEITRQNALELFDELEYTYVPMLSGTSKDVIQRVNDNFKESQSIQKFLVPTAKTVHDRAVVELSRGCTRGCRFCQAGIIYRPVRERTSARTANDAVHALQETGYKEVTLLSLSATDYLEINPLIKTLSKEISKKNLSIGLPSLRVGDLDSELLTSLSSVRKSGLTIAIETASEKLRKVINKDITIEEVFDTVRLSYEHGWKHIKLYFMTGFPFEDEKDIDEIAELLNNLGDEFRSLNFTASISPFVPRPFTPLQWARQDSIEETHEKIRRIKSGVRKKNVEITYREPSVSYLEGVFARGDSKLNSLILKAFESGERLDEWSEHFDFALWKREADNLEIDLDIYMKEKKLSDDLPWDFIKTRVSKSFLEREALAAESIKMTYDCRTAKCTSCGACGGEIAGEKKNKKYIPAQKQDDFQRRKPKKIVTLQTQRTNIFLLYSLDREYQYLSHLGMINFINSGLKRTDLEFAYTQGFNPRIKIVYGVPKPVNVYSKMEMIEIMLEERADQNLLEEINRAFPKGVHFYYFKEMKSEKMSIISRVNRLDMVFLLEADEKMKNKAEEFLSKEEYRVVRKNNEKVNEINIRRFIDSIEFEKNLIRVKIIFQSDGGIKFDELCSHVLGIDDLADIKIYREKFLVKEQGKDYEVFDL</sequence>
<dbReference type="SUPFAM" id="SSF102114">
    <property type="entry name" value="Radical SAM enzymes"/>
    <property type="match status" value="1"/>
</dbReference>
<dbReference type="EMBL" id="DMZY01000186">
    <property type="protein sequence ID" value="HAV92780.1"/>
    <property type="molecule type" value="Genomic_DNA"/>
</dbReference>
<dbReference type="GO" id="GO:0051536">
    <property type="term" value="F:iron-sulfur cluster binding"/>
    <property type="evidence" value="ECO:0007669"/>
    <property type="project" value="InterPro"/>
</dbReference>
<protein>
    <submittedName>
        <fullName evidence="2">TIGR03960 family radical SAM protein</fullName>
    </submittedName>
</protein>
<dbReference type="Proteomes" id="UP000264062">
    <property type="component" value="Unassembled WGS sequence"/>
</dbReference>
<dbReference type="PROSITE" id="PS51918">
    <property type="entry name" value="RADICAL_SAM"/>
    <property type="match status" value="1"/>
</dbReference>
<dbReference type="SMART" id="SM00729">
    <property type="entry name" value="Elp3"/>
    <property type="match status" value="1"/>
</dbReference>
<dbReference type="CDD" id="cd01335">
    <property type="entry name" value="Radical_SAM"/>
    <property type="match status" value="1"/>
</dbReference>
<gene>
    <name evidence="2" type="ORF">DCW38_06330</name>
</gene>
<dbReference type="InterPro" id="IPR023862">
    <property type="entry name" value="CHP03960_rSAM"/>
</dbReference>
<reference evidence="2 3" key="1">
    <citation type="journal article" date="2018" name="Nat. Biotechnol.">
        <title>A standardized bacterial taxonomy based on genome phylogeny substantially revises the tree of life.</title>
        <authorList>
            <person name="Parks D.H."/>
            <person name="Chuvochina M."/>
            <person name="Waite D.W."/>
            <person name="Rinke C."/>
            <person name="Skarshewski A."/>
            <person name="Chaumeil P.A."/>
            <person name="Hugenholtz P."/>
        </authorList>
    </citation>
    <scope>NUCLEOTIDE SEQUENCE [LARGE SCALE GENOMIC DNA]</scope>
    <source>
        <strain evidence="2">UBA9956</strain>
    </source>
</reference>
<dbReference type="SFLD" id="SFLDS00029">
    <property type="entry name" value="Radical_SAM"/>
    <property type="match status" value="1"/>
</dbReference>
<dbReference type="Pfam" id="PF04055">
    <property type="entry name" value="Radical_SAM"/>
    <property type="match status" value="1"/>
</dbReference>
<dbReference type="InterPro" id="IPR045784">
    <property type="entry name" value="Radical_SAM_N2"/>
</dbReference>
<dbReference type="InterPro" id="IPR058240">
    <property type="entry name" value="rSAM_sf"/>
</dbReference>
<evidence type="ECO:0000313" key="3">
    <source>
        <dbReference type="Proteomes" id="UP000264062"/>
    </source>
</evidence>
<organism evidence="2 3">
    <name type="scientific">candidate division WOR-3 bacterium</name>
    <dbReference type="NCBI Taxonomy" id="2052148"/>
    <lineage>
        <taxon>Bacteria</taxon>
        <taxon>Bacteria division WOR-3</taxon>
    </lineage>
</organism>
<evidence type="ECO:0000313" key="2">
    <source>
        <dbReference type="EMBL" id="HAV92780.1"/>
    </source>
</evidence>
<dbReference type="AlphaFoldDB" id="A0A350HB64"/>